<dbReference type="Proteomes" id="UP001620597">
    <property type="component" value="Unassembled WGS sequence"/>
</dbReference>
<gene>
    <name evidence="2" type="ORF">WG929_00055</name>
</gene>
<keyword evidence="3" id="KW-1185">Reference proteome</keyword>
<protein>
    <submittedName>
        <fullName evidence="2">Beta-propeller domain-containing protein</fullName>
    </submittedName>
</protein>
<feature type="compositionally biased region" description="Polar residues" evidence="1">
    <location>
        <begin position="86"/>
        <end position="97"/>
    </location>
</feature>
<dbReference type="InterPro" id="IPR019198">
    <property type="entry name" value="Beta_propeller_containing"/>
</dbReference>
<sequence>MDRDVITHFRTIATTVLISAILTACQSDSDSKGVNLDAELKNATTLENYLKRGYINQYSESTNTSTEVDTASPATDTDTSADDSTGGNYSVTNTQESGVDEADLVKQNGSYLYAVQQPLPAWLDPSGTTAPKILSWATHTNPVSSSLQGSVTLAGAYDVEGLYLQDNRLIALTRSGLDPSRNDLATTRASDSYYNPWYWQSYSTDVRVLDLSTPAQPNQNYQLSIEGYLISSRVINGQLYMATKFTPTISPPDNSNEYGDNVSIASWQHTVLDTPLSELLPRIWINGEQTGHLFEDGDCHVPDLAQGGYPSIVALVRINLNNPTDWEASCNSGRITGVYASTDAFIMTGYDNSHWDSTRLDWYTLDGLTLKASGAVPGTLDGSMPGFRLSEQDGNLRILTSSWNWWFWEDVLIDDVATLESSSSTTAVAANSTDLMESSDWQHRLFIVTPASDGTLDLISQLPNASRTTVIGKPGEDVKAVRYRGDRAYVVTFQQTDPLYVLNLSDASDPFVEGELEITGFSAYLHPLSDSLLLGIGQDADSSGRTAGLKLTLFNTSDAANPTAINSTLLGGRGSSADILQDHHAASFLATDSGVRLAFTWSHYDENNGYQWLGDKIYIADINTSTQTLTEILNTNYLEPNDESYANYWYSYQYTRVPLQADGLHLVNNGEVTSGSVTDWTAQ</sequence>
<feature type="compositionally biased region" description="Low complexity" evidence="1">
    <location>
        <begin position="69"/>
        <end position="85"/>
    </location>
</feature>
<dbReference type="EMBL" id="JBBKTX010000001">
    <property type="protein sequence ID" value="MFK4750789.1"/>
    <property type="molecule type" value="Genomic_DNA"/>
</dbReference>
<evidence type="ECO:0000313" key="3">
    <source>
        <dbReference type="Proteomes" id="UP001620597"/>
    </source>
</evidence>
<organism evidence="2 3">
    <name type="scientific">Oceanobacter antarcticus</name>
    <dbReference type="NCBI Taxonomy" id="3133425"/>
    <lineage>
        <taxon>Bacteria</taxon>
        <taxon>Pseudomonadati</taxon>
        <taxon>Pseudomonadota</taxon>
        <taxon>Gammaproteobacteria</taxon>
        <taxon>Oceanospirillales</taxon>
        <taxon>Oceanospirillaceae</taxon>
        <taxon>Oceanobacter</taxon>
    </lineage>
</organism>
<evidence type="ECO:0000256" key="1">
    <source>
        <dbReference type="SAM" id="MobiDB-lite"/>
    </source>
</evidence>
<comment type="caution">
    <text evidence="2">The sequence shown here is derived from an EMBL/GenBank/DDBJ whole genome shotgun (WGS) entry which is preliminary data.</text>
</comment>
<evidence type="ECO:0000313" key="2">
    <source>
        <dbReference type="EMBL" id="MFK4750789.1"/>
    </source>
</evidence>
<dbReference type="Pfam" id="PF09826">
    <property type="entry name" value="Beta_propel"/>
    <property type="match status" value="1"/>
</dbReference>
<name>A0ABW8NCW8_9GAMM</name>
<reference evidence="2 3" key="1">
    <citation type="submission" date="2024-03" db="EMBL/GenBank/DDBJ databases">
        <title>High-quality draft genome sequence of Oceanobacter sp. wDCs-4.</title>
        <authorList>
            <person name="Dong C."/>
        </authorList>
    </citation>
    <scope>NUCLEOTIDE SEQUENCE [LARGE SCALE GENOMIC DNA]</scope>
    <source>
        <strain evidence="3">wDCs-4</strain>
    </source>
</reference>
<dbReference type="PROSITE" id="PS51257">
    <property type="entry name" value="PROKAR_LIPOPROTEIN"/>
    <property type="match status" value="1"/>
</dbReference>
<accession>A0ABW8NCW8</accession>
<feature type="region of interest" description="Disordered" evidence="1">
    <location>
        <begin position="61"/>
        <end position="97"/>
    </location>
</feature>
<proteinExistence type="predicted"/>
<dbReference type="RefSeq" id="WP_416204381.1">
    <property type="nucleotide sequence ID" value="NZ_JBBKTX010000001.1"/>
</dbReference>